<feature type="compositionally biased region" description="Low complexity" evidence="1">
    <location>
        <begin position="498"/>
        <end position="508"/>
    </location>
</feature>
<feature type="compositionally biased region" description="Acidic residues" evidence="1">
    <location>
        <begin position="523"/>
        <end position="542"/>
    </location>
</feature>
<comment type="caution">
    <text evidence="4">The sequence shown here is derived from an EMBL/GenBank/DDBJ whole genome shotgun (WGS) entry which is preliminary data.</text>
</comment>
<gene>
    <name evidence="4" type="primary">FSCB-L2</name>
    <name evidence="4" type="ORF">Hamer_G008396</name>
</gene>
<sequence length="812" mass="87825">LTLLLVVGAVTCSPVPSDQPAFTAHDAAQVDVTHEIRHVTFEVSEEVSEATASSQVPSGEPPEDDPPIPTATTPPTSPEAHSHPEAPALNVHSTHHQQGTQSTETNPESTPFIEKLLEDSQSTEDHPDDSQSTEKLLEDSQSTEDNPDDSQSKENQPEHPEPLQNQPDVEFQEHQPDEVAEGAVHEAEGGDKNSPEQDTTAGAHTEVIVDHVVAGEADTTSVGAEESTAGGEGEHHVALSETLAGEANGDDTHHNAGEGELMKQIHQPVKGSEEHEGADEHVTGEHKDTTLKVIDPVKDLDSEESDEQVETKSQEEVPSFVMDSSAPIDIVERSDTDDTVHHASEAVAETIPQETRVLPPEGLTAETIRKSRVYIQDPREDSEEMTQAEKSTVLEKVNNVPKLANRGLEIMSMTSPTPEGPPEGAPTDELETEEEAPPSDEEIETSALSAEDDPEANNTTVVVEEPVSSEEEDGVLPETVSETIPETVSEETEEDEPVVVPEVVPVVPDTHDLPSPSSAPLPNEEDTDNYGDPLDSDNDNLPDFDVTKEELPSKEHPLPEVTAELPIHPRDQSEKVDEEESSDLAAGDHTLEVEAGTSWVLPPQQEKVSAVAPEALTPGCIVGIVFGVLFSLVILLGVGGFVVWQRRTLNRPKVLGSDRGYAGSDSGGYIDDQVRVSYVNSQIDTPKGQTPQASQPEQAQQVPQVLIHLKNLKPSLPQGMGDKLKKSLPTMPKIAPMNLPNIGQVFTKREWDEAFPHPTCRLRASLSSFDVMSLPAGSPEDLISLDNDSFLNSLESMTIQNLWTDNIRHTKL</sequence>
<reference evidence="4" key="1">
    <citation type="journal article" date="2021" name="Sci. Adv.">
        <title>The American lobster genome reveals insights on longevity, neural, and immune adaptations.</title>
        <authorList>
            <person name="Polinski J.M."/>
            <person name="Zimin A.V."/>
            <person name="Clark K.F."/>
            <person name="Kohn A.B."/>
            <person name="Sadowski N."/>
            <person name="Timp W."/>
            <person name="Ptitsyn A."/>
            <person name="Khanna P."/>
            <person name="Romanova D.Y."/>
            <person name="Williams P."/>
            <person name="Greenwood S.J."/>
            <person name="Moroz L.L."/>
            <person name="Walt D.R."/>
            <person name="Bodnar A.G."/>
        </authorList>
    </citation>
    <scope>NUCLEOTIDE SEQUENCE</scope>
    <source>
        <strain evidence="4">GMGI-L3</strain>
    </source>
</reference>
<feature type="transmembrane region" description="Helical" evidence="2">
    <location>
        <begin position="621"/>
        <end position="644"/>
    </location>
</feature>
<feature type="compositionally biased region" description="Basic and acidic residues" evidence="1">
    <location>
        <begin position="171"/>
        <end position="195"/>
    </location>
</feature>
<evidence type="ECO:0000313" key="4">
    <source>
        <dbReference type="EMBL" id="KAG7177727.1"/>
    </source>
</evidence>
<accession>A0A8J5NDE9</accession>
<feature type="chain" id="PRO_5035196183" evidence="3">
    <location>
        <begin position="18"/>
        <end position="812"/>
    </location>
</feature>
<evidence type="ECO:0000256" key="1">
    <source>
        <dbReference type="SAM" id="MobiDB-lite"/>
    </source>
</evidence>
<keyword evidence="5" id="KW-1185">Reference proteome</keyword>
<organism evidence="4 5">
    <name type="scientific">Homarus americanus</name>
    <name type="common">American lobster</name>
    <dbReference type="NCBI Taxonomy" id="6706"/>
    <lineage>
        <taxon>Eukaryota</taxon>
        <taxon>Metazoa</taxon>
        <taxon>Ecdysozoa</taxon>
        <taxon>Arthropoda</taxon>
        <taxon>Crustacea</taxon>
        <taxon>Multicrustacea</taxon>
        <taxon>Malacostraca</taxon>
        <taxon>Eumalacostraca</taxon>
        <taxon>Eucarida</taxon>
        <taxon>Decapoda</taxon>
        <taxon>Pleocyemata</taxon>
        <taxon>Astacidea</taxon>
        <taxon>Nephropoidea</taxon>
        <taxon>Nephropidae</taxon>
        <taxon>Homarus</taxon>
    </lineage>
</organism>
<name>A0A8J5NDE9_HOMAM</name>
<evidence type="ECO:0000256" key="3">
    <source>
        <dbReference type="SAM" id="SignalP"/>
    </source>
</evidence>
<proteinExistence type="predicted"/>
<feature type="region of interest" description="Disordered" evidence="1">
    <location>
        <begin position="43"/>
        <end position="325"/>
    </location>
</feature>
<feature type="compositionally biased region" description="Basic and acidic residues" evidence="1">
    <location>
        <begin position="545"/>
        <end position="558"/>
    </location>
</feature>
<keyword evidence="3" id="KW-0732">Signal</keyword>
<dbReference type="EMBL" id="JAHLQT010001931">
    <property type="protein sequence ID" value="KAG7177727.1"/>
    <property type="molecule type" value="Genomic_DNA"/>
</dbReference>
<feature type="compositionally biased region" description="Low complexity" evidence="1">
    <location>
        <begin position="456"/>
        <end position="466"/>
    </location>
</feature>
<feature type="non-terminal residue" evidence="4">
    <location>
        <position position="1"/>
    </location>
</feature>
<feature type="compositionally biased region" description="Polar residues" evidence="1">
    <location>
        <begin position="96"/>
        <end position="109"/>
    </location>
</feature>
<feature type="compositionally biased region" description="Basic and acidic residues" evidence="1">
    <location>
        <begin position="250"/>
        <end position="263"/>
    </location>
</feature>
<dbReference type="AlphaFoldDB" id="A0A8J5NDE9"/>
<protein>
    <submittedName>
        <fullName evidence="4">Putative Fibrous sheath CABYR-binding protein-like 2</fullName>
    </submittedName>
</protein>
<feature type="compositionally biased region" description="Low complexity" evidence="1">
    <location>
        <begin position="477"/>
        <end position="487"/>
    </location>
</feature>
<feature type="compositionally biased region" description="Basic and acidic residues" evidence="1">
    <location>
        <begin position="150"/>
        <end position="161"/>
    </location>
</feature>
<keyword evidence="2" id="KW-0812">Transmembrane</keyword>
<keyword evidence="2" id="KW-1133">Transmembrane helix</keyword>
<feature type="compositionally biased region" description="Acidic residues" evidence="1">
    <location>
        <begin position="426"/>
        <end position="455"/>
    </location>
</feature>
<feature type="region of interest" description="Disordered" evidence="1">
    <location>
        <begin position="372"/>
        <end position="584"/>
    </location>
</feature>
<feature type="signal peptide" evidence="3">
    <location>
        <begin position="1"/>
        <end position="17"/>
    </location>
</feature>
<evidence type="ECO:0000256" key="2">
    <source>
        <dbReference type="SAM" id="Phobius"/>
    </source>
</evidence>
<feature type="compositionally biased region" description="Basic and acidic residues" evidence="1">
    <location>
        <begin position="115"/>
        <end position="129"/>
    </location>
</feature>
<feature type="compositionally biased region" description="Acidic residues" evidence="1">
    <location>
        <begin position="488"/>
        <end position="497"/>
    </location>
</feature>
<feature type="compositionally biased region" description="Basic and acidic residues" evidence="1">
    <location>
        <begin position="271"/>
        <end position="300"/>
    </location>
</feature>
<dbReference type="Proteomes" id="UP000747542">
    <property type="component" value="Unassembled WGS sequence"/>
</dbReference>
<evidence type="ECO:0000313" key="5">
    <source>
        <dbReference type="Proteomes" id="UP000747542"/>
    </source>
</evidence>
<keyword evidence="2" id="KW-0472">Membrane</keyword>